<dbReference type="RefSeq" id="WP_246176181.1">
    <property type="nucleotide sequence ID" value="NZ_CABPSL010000004.1"/>
</dbReference>
<name>A0A5E4TWY0_9BURK</name>
<dbReference type="Proteomes" id="UP000384354">
    <property type="component" value="Unassembled WGS sequence"/>
</dbReference>
<evidence type="ECO:0000313" key="1">
    <source>
        <dbReference type="EMBL" id="VVD92051.1"/>
    </source>
</evidence>
<reference evidence="1 2" key="1">
    <citation type="submission" date="2019-08" db="EMBL/GenBank/DDBJ databases">
        <authorList>
            <person name="Peeters C."/>
        </authorList>
    </citation>
    <scope>NUCLEOTIDE SEQUENCE [LARGE SCALE GENOMIC DNA]</scope>
    <source>
        <strain evidence="1 2">LMG 31106</strain>
    </source>
</reference>
<proteinExistence type="predicted"/>
<organism evidence="1 2">
    <name type="scientific">Pandoraea cepalis</name>
    <dbReference type="NCBI Taxonomy" id="2508294"/>
    <lineage>
        <taxon>Bacteria</taxon>
        <taxon>Pseudomonadati</taxon>
        <taxon>Pseudomonadota</taxon>
        <taxon>Betaproteobacteria</taxon>
        <taxon>Burkholderiales</taxon>
        <taxon>Burkholderiaceae</taxon>
        <taxon>Pandoraea</taxon>
    </lineage>
</organism>
<gene>
    <name evidence="1" type="primary">sigR_1</name>
    <name evidence="1" type="ORF">PCE31106_01668</name>
</gene>
<protein>
    <submittedName>
        <fullName evidence="1">ECF RNA polymerase sigma factor SigR</fullName>
    </submittedName>
</protein>
<dbReference type="EMBL" id="CABPSL010000004">
    <property type="protein sequence ID" value="VVD92051.1"/>
    <property type="molecule type" value="Genomic_DNA"/>
</dbReference>
<accession>A0A5E4TWY0</accession>
<sequence length="65" mass="7208">MADAEKAGAPASERFDVLALPHLDATYTLARWLTEWRRRDGAAQIARLTRLPLEGTMRGGLDEQA</sequence>
<dbReference type="AlphaFoldDB" id="A0A5E4TWY0"/>
<evidence type="ECO:0000313" key="2">
    <source>
        <dbReference type="Proteomes" id="UP000384354"/>
    </source>
</evidence>